<evidence type="ECO:0000313" key="2">
    <source>
        <dbReference type="Proteomes" id="UP000078200"/>
    </source>
</evidence>
<keyword evidence="2" id="KW-1185">Reference proteome</keyword>
<organism evidence="1 2">
    <name type="scientific">Glossina austeni</name>
    <name type="common">Savannah tsetse fly</name>
    <dbReference type="NCBI Taxonomy" id="7395"/>
    <lineage>
        <taxon>Eukaryota</taxon>
        <taxon>Metazoa</taxon>
        <taxon>Ecdysozoa</taxon>
        <taxon>Arthropoda</taxon>
        <taxon>Hexapoda</taxon>
        <taxon>Insecta</taxon>
        <taxon>Pterygota</taxon>
        <taxon>Neoptera</taxon>
        <taxon>Endopterygota</taxon>
        <taxon>Diptera</taxon>
        <taxon>Brachycera</taxon>
        <taxon>Muscomorpha</taxon>
        <taxon>Hippoboscoidea</taxon>
        <taxon>Glossinidae</taxon>
        <taxon>Glossina</taxon>
    </lineage>
</organism>
<protein>
    <submittedName>
        <fullName evidence="1">Uncharacterized protein</fullName>
    </submittedName>
</protein>
<reference evidence="1" key="1">
    <citation type="submission" date="2020-05" db="UniProtKB">
        <authorList>
            <consortium name="EnsemblMetazoa"/>
        </authorList>
    </citation>
    <scope>IDENTIFICATION</scope>
    <source>
        <strain evidence="1">TTRI</strain>
    </source>
</reference>
<dbReference type="AlphaFoldDB" id="A0A1A9UDG8"/>
<dbReference type="Proteomes" id="UP000078200">
    <property type="component" value="Unassembled WGS sequence"/>
</dbReference>
<proteinExistence type="predicted"/>
<accession>A0A1A9UDG8</accession>
<name>A0A1A9UDG8_GLOAU</name>
<evidence type="ECO:0000313" key="1">
    <source>
        <dbReference type="EnsemblMetazoa" id="GAUT000874-PA"/>
    </source>
</evidence>
<dbReference type="EnsemblMetazoa" id="GAUT000874-RA">
    <property type="protein sequence ID" value="GAUT000874-PA"/>
    <property type="gene ID" value="GAUT000874"/>
</dbReference>
<dbReference type="VEuPathDB" id="VectorBase:GAUT000874"/>
<sequence>MLFPITSRQTLQEIKSKFEAYVTPKVVRSLFQEKEFQTCEGTQQAQKRAAEIQNEQAPIRLNICINVKTLTVIDVEKIIQFIVHDSQARLPNQVGFSENATYKRIEYHFFDVTDKNKKMLYVPMR</sequence>